<accession>A0ABT1H852</accession>
<protein>
    <submittedName>
        <fullName evidence="4">NAD(P)H dehydrogenase (Quinone)</fullName>
    </submittedName>
</protein>
<dbReference type="SUPFAM" id="SSF52218">
    <property type="entry name" value="Flavoproteins"/>
    <property type="match status" value="1"/>
</dbReference>
<reference evidence="4 5" key="1">
    <citation type="submission" date="2022-06" db="EMBL/GenBank/DDBJ databases">
        <title>Genomic Encyclopedia of Archaeal and Bacterial Type Strains, Phase II (KMG-II): from individual species to whole genera.</title>
        <authorList>
            <person name="Goeker M."/>
        </authorList>
    </citation>
    <scope>NUCLEOTIDE SEQUENCE [LARGE SCALE GENOMIC DNA]</scope>
    <source>
        <strain evidence="4 5">DSM 45037</strain>
    </source>
</reference>
<organism evidence="4 5">
    <name type="scientific">Williamsia serinedens</name>
    <dbReference type="NCBI Taxonomy" id="391736"/>
    <lineage>
        <taxon>Bacteria</taxon>
        <taxon>Bacillati</taxon>
        <taxon>Actinomycetota</taxon>
        <taxon>Actinomycetes</taxon>
        <taxon>Mycobacteriales</taxon>
        <taxon>Nocardiaceae</taxon>
        <taxon>Williamsia</taxon>
    </lineage>
</organism>
<dbReference type="PANTHER" id="PTHR10204:SF34">
    <property type="entry name" value="NAD(P)H DEHYDROGENASE [QUINONE] 1 ISOFORM 1"/>
    <property type="match status" value="1"/>
</dbReference>
<dbReference type="InterPro" id="IPR003680">
    <property type="entry name" value="Flavodoxin_fold"/>
</dbReference>
<name>A0ABT1H852_9NOCA</name>
<evidence type="ECO:0000256" key="1">
    <source>
        <dbReference type="ARBA" id="ARBA00006252"/>
    </source>
</evidence>
<dbReference type="Proteomes" id="UP001205740">
    <property type="component" value="Unassembled WGS sequence"/>
</dbReference>
<comment type="caution">
    <text evidence="4">The sequence shown here is derived from an EMBL/GenBank/DDBJ whole genome shotgun (WGS) entry which is preliminary data.</text>
</comment>
<evidence type="ECO:0000256" key="2">
    <source>
        <dbReference type="ARBA" id="ARBA00023002"/>
    </source>
</evidence>
<sequence>MHAHPEPSSFSSAQADAAAAALANRGLIVDRIDLHADRWQPVLDRHEFPAATDPFKPQAEQMRAVAAGTLASDVRHDLDRLLAADLLVLSFPLWWFSVPAILKGWIDRVFVVGATFGGDLGLFEAAAFAGRQAVLSVTTGGPPASFARGGAFGAIEDFLYPIHRGVLEFVGYRVLPPVLTYGPAHLTDDDRVEALHAVSEAFATIGDCVARTGDMTVTAQSYP</sequence>
<keyword evidence="2" id="KW-0560">Oxidoreductase</keyword>
<dbReference type="Pfam" id="PF02525">
    <property type="entry name" value="Flavodoxin_2"/>
    <property type="match status" value="1"/>
</dbReference>
<dbReference type="InterPro" id="IPR029039">
    <property type="entry name" value="Flavoprotein-like_sf"/>
</dbReference>
<proteinExistence type="inferred from homology"/>
<comment type="similarity">
    <text evidence="1">Belongs to the NAD(P)H dehydrogenase (quinone) family.</text>
</comment>
<feature type="domain" description="Flavodoxin-like fold" evidence="3">
    <location>
        <begin position="2"/>
        <end position="197"/>
    </location>
</feature>
<keyword evidence="5" id="KW-1185">Reference proteome</keyword>
<evidence type="ECO:0000313" key="4">
    <source>
        <dbReference type="EMBL" id="MCP2161978.1"/>
    </source>
</evidence>
<evidence type="ECO:0000313" key="5">
    <source>
        <dbReference type="Proteomes" id="UP001205740"/>
    </source>
</evidence>
<gene>
    <name evidence="4" type="ORF">LX12_003182</name>
</gene>
<dbReference type="InterPro" id="IPR051545">
    <property type="entry name" value="NAD(P)H_dehydrogenase_qn"/>
</dbReference>
<dbReference type="EMBL" id="JAMTCG010000006">
    <property type="protein sequence ID" value="MCP2161978.1"/>
    <property type="molecule type" value="Genomic_DNA"/>
</dbReference>
<dbReference type="PANTHER" id="PTHR10204">
    <property type="entry name" value="NAD P H OXIDOREDUCTASE-RELATED"/>
    <property type="match status" value="1"/>
</dbReference>
<dbReference type="Gene3D" id="3.40.50.360">
    <property type="match status" value="1"/>
</dbReference>
<evidence type="ECO:0000259" key="3">
    <source>
        <dbReference type="Pfam" id="PF02525"/>
    </source>
</evidence>